<evidence type="ECO:0000256" key="1">
    <source>
        <dbReference type="SAM" id="MobiDB-lite"/>
    </source>
</evidence>
<sequence length="382" mass="42426">MTPRNNLRKLHSFCTPASISQDSPAARAFRLSAYLAPDTDLVLLDRWEPPQRRRPHEPQSWHLSYHESATRKILSGSDRTPGCHRLVRYSLGGVGVLVTFDCDAYLPQEGELPEGNDTAEDAERREEDEDEDNLSVVTNYTAQTDHTISTVATQGSSQSDDRSDRAFDLWGAKSGPTTSTTTSTGLVIKHTGFVEPPQDALITIKTRGLPLSYRVKKNGPPRFVHSTCSETPSSWEDIHSNKVYSPPNTKATVSSSREPKSIDVESLHQPSKMYEQLLYSQTPTLYLALHHGGDFSAHPLLKLGVHSTELASLRQTHIPIVDKVAGILRFVVDVTRRFGRVGIVGRPDGVIEVRKLDEEVGQLCQETIQILKDAFIRNTAPL</sequence>
<gene>
    <name evidence="2" type="ORF">BCR39DRAFT_585498</name>
</gene>
<feature type="region of interest" description="Disordered" evidence="1">
    <location>
        <begin position="107"/>
        <end position="133"/>
    </location>
</feature>
<proteinExistence type="predicted"/>
<name>A0A1Y2BP39_9TREE</name>
<evidence type="ECO:0000313" key="2">
    <source>
        <dbReference type="EMBL" id="ORY35915.1"/>
    </source>
</evidence>
<accession>A0A1Y2BP39</accession>
<dbReference type="STRING" id="71784.A0A1Y2BP39"/>
<evidence type="ECO:0000313" key="3">
    <source>
        <dbReference type="Proteomes" id="UP000193986"/>
    </source>
</evidence>
<feature type="compositionally biased region" description="Polar residues" evidence="1">
    <location>
        <begin position="242"/>
        <end position="256"/>
    </location>
</feature>
<organism evidence="2 3">
    <name type="scientific">Naematelia encephala</name>
    <dbReference type="NCBI Taxonomy" id="71784"/>
    <lineage>
        <taxon>Eukaryota</taxon>
        <taxon>Fungi</taxon>
        <taxon>Dikarya</taxon>
        <taxon>Basidiomycota</taxon>
        <taxon>Agaricomycotina</taxon>
        <taxon>Tremellomycetes</taxon>
        <taxon>Tremellales</taxon>
        <taxon>Naemateliaceae</taxon>
        <taxon>Naematelia</taxon>
    </lineage>
</organism>
<dbReference type="OrthoDB" id="420564at2759"/>
<feature type="region of interest" description="Disordered" evidence="1">
    <location>
        <begin position="239"/>
        <end position="260"/>
    </location>
</feature>
<dbReference type="Proteomes" id="UP000193986">
    <property type="component" value="Unassembled WGS sequence"/>
</dbReference>
<comment type="caution">
    <text evidence="2">The sequence shown here is derived from an EMBL/GenBank/DDBJ whole genome shotgun (WGS) entry which is preliminary data.</text>
</comment>
<dbReference type="InParanoid" id="A0A1Y2BP39"/>
<dbReference type="AlphaFoldDB" id="A0A1Y2BP39"/>
<feature type="compositionally biased region" description="Acidic residues" evidence="1">
    <location>
        <begin position="111"/>
        <end position="133"/>
    </location>
</feature>
<reference evidence="2 3" key="1">
    <citation type="submission" date="2016-07" db="EMBL/GenBank/DDBJ databases">
        <title>Pervasive Adenine N6-methylation of Active Genes in Fungi.</title>
        <authorList>
            <consortium name="DOE Joint Genome Institute"/>
            <person name="Mondo S.J."/>
            <person name="Dannebaum R.O."/>
            <person name="Kuo R.C."/>
            <person name="Labutti K."/>
            <person name="Haridas S."/>
            <person name="Kuo A."/>
            <person name="Salamov A."/>
            <person name="Ahrendt S.R."/>
            <person name="Lipzen A."/>
            <person name="Sullivan W."/>
            <person name="Andreopoulos W.B."/>
            <person name="Clum A."/>
            <person name="Lindquist E."/>
            <person name="Daum C."/>
            <person name="Ramamoorthy G.K."/>
            <person name="Gryganskyi A."/>
            <person name="Culley D."/>
            <person name="Magnuson J.K."/>
            <person name="James T.Y."/>
            <person name="O'Malley M.A."/>
            <person name="Stajich J.E."/>
            <person name="Spatafora J.W."/>
            <person name="Visel A."/>
            <person name="Grigoriev I.V."/>
        </authorList>
    </citation>
    <scope>NUCLEOTIDE SEQUENCE [LARGE SCALE GENOMIC DNA]</scope>
    <source>
        <strain evidence="2 3">68-887.2</strain>
    </source>
</reference>
<dbReference type="EMBL" id="MCFC01000001">
    <property type="protein sequence ID" value="ORY35915.1"/>
    <property type="molecule type" value="Genomic_DNA"/>
</dbReference>
<protein>
    <submittedName>
        <fullName evidence="2">Uncharacterized protein</fullName>
    </submittedName>
</protein>
<keyword evidence="3" id="KW-1185">Reference proteome</keyword>